<dbReference type="EMBL" id="QZCG01000009">
    <property type="protein sequence ID" value="RJE84193.1"/>
    <property type="molecule type" value="Genomic_DNA"/>
</dbReference>
<dbReference type="AlphaFoldDB" id="A0A418ST93"/>
<organism evidence="1 2">
    <name type="scientific">Paracoccus onubensis</name>
    <dbReference type="NCBI Taxonomy" id="1675788"/>
    <lineage>
        <taxon>Bacteria</taxon>
        <taxon>Pseudomonadati</taxon>
        <taxon>Pseudomonadota</taxon>
        <taxon>Alphaproteobacteria</taxon>
        <taxon>Rhodobacterales</taxon>
        <taxon>Paracoccaceae</taxon>
        <taxon>Paracoccus</taxon>
    </lineage>
</organism>
<keyword evidence="2" id="KW-1185">Reference proteome</keyword>
<protein>
    <submittedName>
        <fullName evidence="1">Uncharacterized protein</fullName>
    </submittedName>
</protein>
<accession>A0A418ST93</accession>
<sequence length="61" mass="6799">MPYKTMKTQFELFPETRSTAATPIPPWRSLPADTRQALTRLMARLMTEHAGAASGGRNHEA</sequence>
<reference evidence="2" key="1">
    <citation type="submission" date="2018-09" db="EMBL/GenBank/DDBJ databases">
        <title>Acidovorax cavernicola nov. sp. isolated from Gruta de las Maravillas (Aracena, Spain).</title>
        <authorList>
            <person name="Jurado V."/>
            <person name="Gutierrez-Patricio S."/>
            <person name="Gonzalez-Pimentel J.L."/>
            <person name="Miller A.Z."/>
            <person name="Laiz L."/>
            <person name="Saiz-Jimenez C."/>
        </authorList>
    </citation>
    <scope>NUCLEOTIDE SEQUENCE [LARGE SCALE GENOMIC DNA]</scope>
    <source>
        <strain evidence="2">1011MAR3C25</strain>
    </source>
</reference>
<gene>
    <name evidence="1" type="ORF">D3P04_14440</name>
</gene>
<name>A0A418ST93_9RHOB</name>
<dbReference type="OrthoDB" id="8241126at2"/>
<evidence type="ECO:0000313" key="2">
    <source>
        <dbReference type="Proteomes" id="UP000284202"/>
    </source>
</evidence>
<comment type="caution">
    <text evidence="1">The sequence shown here is derived from an EMBL/GenBank/DDBJ whole genome shotgun (WGS) entry which is preliminary data.</text>
</comment>
<evidence type="ECO:0000313" key="1">
    <source>
        <dbReference type="EMBL" id="RJE84193.1"/>
    </source>
</evidence>
<proteinExistence type="predicted"/>
<dbReference type="Proteomes" id="UP000284202">
    <property type="component" value="Unassembled WGS sequence"/>
</dbReference>